<keyword evidence="5" id="KW-0012">Acyltransferase</keyword>
<evidence type="ECO:0000256" key="5">
    <source>
        <dbReference type="ARBA" id="ARBA00023315"/>
    </source>
</evidence>
<dbReference type="Gene3D" id="3.90.180.10">
    <property type="entry name" value="Medium-chain alcohol dehydrogenases, catalytic domain"/>
    <property type="match status" value="1"/>
</dbReference>
<dbReference type="PROSITE" id="PS00012">
    <property type="entry name" value="PHOSPHOPANTETHEINE"/>
    <property type="match status" value="3"/>
</dbReference>
<dbReference type="Gene3D" id="3.40.50.720">
    <property type="entry name" value="NAD(P)-binding Rossmann-like Domain"/>
    <property type="match status" value="3"/>
</dbReference>
<keyword evidence="11" id="KW-1185">Reference proteome</keyword>
<evidence type="ECO:0000259" key="9">
    <source>
        <dbReference type="PROSITE" id="PS52019"/>
    </source>
</evidence>
<dbReference type="SMART" id="SM00827">
    <property type="entry name" value="PKS_AT"/>
    <property type="match status" value="2"/>
</dbReference>
<dbReference type="InterPro" id="IPR016039">
    <property type="entry name" value="Thiolase-like"/>
</dbReference>
<evidence type="ECO:0000313" key="10">
    <source>
        <dbReference type="EMBL" id="NRN71392.1"/>
    </source>
</evidence>
<keyword evidence="1" id="KW-0596">Phosphopantetheine</keyword>
<organism evidence="10 11">
    <name type="scientific">Kibdelosporangium persicum</name>
    <dbReference type="NCBI Taxonomy" id="2698649"/>
    <lineage>
        <taxon>Bacteria</taxon>
        <taxon>Bacillati</taxon>
        <taxon>Actinomycetota</taxon>
        <taxon>Actinomycetes</taxon>
        <taxon>Pseudonocardiales</taxon>
        <taxon>Pseudonocardiaceae</taxon>
        <taxon>Kibdelosporangium</taxon>
    </lineage>
</organism>
<evidence type="ECO:0000256" key="4">
    <source>
        <dbReference type="ARBA" id="ARBA00023268"/>
    </source>
</evidence>
<dbReference type="InterPro" id="IPR002364">
    <property type="entry name" value="Quin_OxRdtase/zeta-crystal_CS"/>
</dbReference>
<dbReference type="SMART" id="SM00829">
    <property type="entry name" value="PKS_ER"/>
    <property type="match status" value="1"/>
</dbReference>
<comment type="caution">
    <text evidence="10">The sequence shown here is derived from an EMBL/GenBank/DDBJ whole genome shotgun (WGS) entry which is preliminary data.</text>
</comment>
<dbReference type="CDD" id="cd08956">
    <property type="entry name" value="KR_3_FAS_SDR_x"/>
    <property type="match status" value="3"/>
</dbReference>
<dbReference type="InterPro" id="IPR013968">
    <property type="entry name" value="PKS_KR"/>
</dbReference>
<dbReference type="PANTHER" id="PTHR43775:SF51">
    <property type="entry name" value="INACTIVE PHENOLPHTHIOCEROL SYNTHESIS POLYKETIDE SYNTHASE TYPE I PKS1-RELATED"/>
    <property type="match status" value="1"/>
</dbReference>
<dbReference type="InterPro" id="IPR006162">
    <property type="entry name" value="Ppantetheine_attach_site"/>
</dbReference>
<dbReference type="Gene3D" id="3.30.70.3290">
    <property type="match status" value="2"/>
</dbReference>
<dbReference type="Pfam" id="PF08240">
    <property type="entry name" value="ADH_N"/>
    <property type="match status" value="1"/>
</dbReference>
<feature type="region of interest" description="C-terminal hotdog fold" evidence="6">
    <location>
        <begin position="1713"/>
        <end position="1845"/>
    </location>
</feature>
<evidence type="ECO:0000256" key="3">
    <source>
        <dbReference type="ARBA" id="ARBA00022679"/>
    </source>
</evidence>
<feature type="active site" description="Proton acceptor; for dehydratase activity" evidence="6">
    <location>
        <position position="1609"/>
    </location>
</feature>
<dbReference type="InterPro" id="IPR036736">
    <property type="entry name" value="ACP-like_sf"/>
</dbReference>
<dbReference type="PROSITE" id="PS52004">
    <property type="entry name" value="KS3_2"/>
    <property type="match status" value="2"/>
</dbReference>
<evidence type="ECO:0000256" key="1">
    <source>
        <dbReference type="ARBA" id="ARBA00022450"/>
    </source>
</evidence>
<dbReference type="Pfam" id="PF13602">
    <property type="entry name" value="ADH_zinc_N_2"/>
    <property type="match status" value="1"/>
</dbReference>
<feature type="active site" description="Proton donor; for dehydratase activity" evidence="6">
    <location>
        <position position="1772"/>
    </location>
</feature>
<dbReference type="Gene3D" id="1.10.1200.10">
    <property type="entry name" value="ACP-like"/>
    <property type="match status" value="3"/>
</dbReference>
<feature type="region of interest" description="N-terminal hotdog fold" evidence="6">
    <location>
        <begin position="3234"/>
        <end position="3358"/>
    </location>
</feature>
<dbReference type="Pfam" id="PF14765">
    <property type="entry name" value="PS-DH"/>
    <property type="match status" value="2"/>
</dbReference>
<dbReference type="InterPro" id="IPR014043">
    <property type="entry name" value="Acyl_transferase_dom"/>
</dbReference>
<dbReference type="InterPro" id="IPR014031">
    <property type="entry name" value="Ketoacyl_synth_C"/>
</dbReference>
<feature type="domain" description="Ketosynthase family 3 (KS3)" evidence="8">
    <location>
        <begin position="2354"/>
        <end position="2778"/>
    </location>
</feature>
<dbReference type="SMART" id="SM01294">
    <property type="entry name" value="PKS_PP_betabranch"/>
    <property type="match status" value="3"/>
</dbReference>
<dbReference type="InterPro" id="IPR055123">
    <property type="entry name" value="SpnB-like_Rossmann"/>
</dbReference>
<dbReference type="Pfam" id="PF00698">
    <property type="entry name" value="Acyl_transf_1"/>
    <property type="match status" value="2"/>
</dbReference>
<dbReference type="Pfam" id="PF08659">
    <property type="entry name" value="KR"/>
    <property type="match status" value="3"/>
</dbReference>
<keyword evidence="4" id="KW-0511">Multifunctional enzyme</keyword>
<dbReference type="Pfam" id="PF00109">
    <property type="entry name" value="ketoacyl-synt"/>
    <property type="match status" value="2"/>
</dbReference>
<feature type="domain" description="Carrier" evidence="7">
    <location>
        <begin position="616"/>
        <end position="691"/>
    </location>
</feature>
<dbReference type="InterPro" id="IPR049900">
    <property type="entry name" value="PKS_mFAS_DH"/>
</dbReference>
<dbReference type="CDD" id="cd05195">
    <property type="entry name" value="enoyl_red"/>
    <property type="match status" value="1"/>
</dbReference>
<dbReference type="InterPro" id="IPR016035">
    <property type="entry name" value="Acyl_Trfase/lysoPLipase"/>
</dbReference>
<feature type="domain" description="Ketosynthase family 3 (KS3)" evidence="8">
    <location>
        <begin position="709"/>
        <end position="1133"/>
    </location>
</feature>
<dbReference type="PROSITE" id="PS00606">
    <property type="entry name" value="KS3_1"/>
    <property type="match status" value="2"/>
</dbReference>
<feature type="region of interest" description="N-terminal hotdog fold" evidence="6">
    <location>
        <begin position="1577"/>
        <end position="1701"/>
    </location>
</feature>
<protein>
    <submittedName>
        <fullName evidence="10">Uncharacterized protein</fullName>
    </submittedName>
</protein>
<dbReference type="InterPro" id="IPR018201">
    <property type="entry name" value="Ketoacyl_synth_AS"/>
</dbReference>
<dbReference type="SMART" id="SM00825">
    <property type="entry name" value="PKS_KS"/>
    <property type="match status" value="2"/>
</dbReference>
<dbReference type="SMART" id="SM00822">
    <property type="entry name" value="PKS_KR"/>
    <property type="match status" value="3"/>
</dbReference>
<dbReference type="Pfam" id="PF21089">
    <property type="entry name" value="PKS_DH_N"/>
    <property type="match status" value="2"/>
</dbReference>
<dbReference type="SMART" id="SM00826">
    <property type="entry name" value="PKS_DH"/>
    <property type="match status" value="2"/>
</dbReference>
<feature type="domain" description="Carrier" evidence="7">
    <location>
        <begin position="3948"/>
        <end position="4023"/>
    </location>
</feature>
<dbReference type="InterPro" id="IPR020806">
    <property type="entry name" value="PKS_PP-bd"/>
</dbReference>
<dbReference type="SUPFAM" id="SSF47336">
    <property type="entry name" value="ACP-like"/>
    <property type="match status" value="3"/>
</dbReference>
<gene>
    <name evidence="10" type="ORF">GC106_86720</name>
</gene>
<evidence type="ECO:0000259" key="8">
    <source>
        <dbReference type="PROSITE" id="PS52004"/>
    </source>
</evidence>
<dbReference type="SUPFAM" id="SSF53901">
    <property type="entry name" value="Thiolase-like"/>
    <property type="match status" value="2"/>
</dbReference>
<dbReference type="InterPro" id="IPR049552">
    <property type="entry name" value="PKS_DH_N"/>
</dbReference>
<dbReference type="InterPro" id="IPR011032">
    <property type="entry name" value="GroES-like_sf"/>
</dbReference>
<dbReference type="InterPro" id="IPR042104">
    <property type="entry name" value="PKS_dehydratase_sf"/>
</dbReference>
<dbReference type="InterPro" id="IPR016036">
    <property type="entry name" value="Malonyl_transacylase_ACP-bd"/>
</dbReference>
<keyword evidence="3" id="KW-0808">Transferase</keyword>
<dbReference type="InterPro" id="IPR009081">
    <property type="entry name" value="PP-bd_ACP"/>
</dbReference>
<dbReference type="InterPro" id="IPR020841">
    <property type="entry name" value="PKS_Beta-ketoAc_synthase_dom"/>
</dbReference>
<proteinExistence type="predicted"/>
<dbReference type="EMBL" id="JAAATY010000063">
    <property type="protein sequence ID" value="NRN71392.1"/>
    <property type="molecule type" value="Genomic_DNA"/>
</dbReference>
<feature type="domain" description="PKS/mFAS DH" evidence="9">
    <location>
        <begin position="1577"/>
        <end position="1845"/>
    </location>
</feature>
<dbReference type="InterPro" id="IPR032821">
    <property type="entry name" value="PKS_assoc"/>
</dbReference>
<dbReference type="InterPro" id="IPR001227">
    <property type="entry name" value="Ac_transferase_dom_sf"/>
</dbReference>
<dbReference type="Gene3D" id="3.10.129.110">
    <property type="entry name" value="Polyketide synthase dehydratase"/>
    <property type="match status" value="2"/>
</dbReference>
<dbReference type="SUPFAM" id="SSF50129">
    <property type="entry name" value="GroES-like"/>
    <property type="match status" value="1"/>
</dbReference>
<dbReference type="SUPFAM" id="SSF52151">
    <property type="entry name" value="FabD/lysophospholipase-like"/>
    <property type="match status" value="2"/>
</dbReference>
<dbReference type="InterPro" id="IPR049551">
    <property type="entry name" value="PKS_DH_C"/>
</dbReference>
<dbReference type="SMART" id="SM00823">
    <property type="entry name" value="PKS_PP"/>
    <property type="match status" value="3"/>
</dbReference>
<dbReference type="PROSITE" id="PS52019">
    <property type="entry name" value="PKS_MFAS_DH"/>
    <property type="match status" value="2"/>
</dbReference>
<dbReference type="PROSITE" id="PS01162">
    <property type="entry name" value="QOR_ZETA_CRYSTAL"/>
    <property type="match status" value="1"/>
</dbReference>
<dbReference type="InterPro" id="IPR050091">
    <property type="entry name" value="PKS_NRPS_Biosynth_Enz"/>
</dbReference>
<dbReference type="Pfam" id="PF00550">
    <property type="entry name" value="PP-binding"/>
    <property type="match status" value="3"/>
</dbReference>
<comment type="caution">
    <text evidence="6">Lacks conserved residue(s) required for the propagation of feature annotation.</text>
</comment>
<dbReference type="InterPro" id="IPR020843">
    <property type="entry name" value="ER"/>
</dbReference>
<evidence type="ECO:0000256" key="2">
    <source>
        <dbReference type="ARBA" id="ARBA00022553"/>
    </source>
</evidence>
<evidence type="ECO:0000259" key="7">
    <source>
        <dbReference type="PROSITE" id="PS50075"/>
    </source>
</evidence>
<feature type="domain" description="PKS/mFAS DH" evidence="9">
    <location>
        <begin position="3234"/>
        <end position="3523"/>
    </location>
</feature>
<dbReference type="PANTHER" id="PTHR43775">
    <property type="entry name" value="FATTY ACID SYNTHASE"/>
    <property type="match status" value="1"/>
</dbReference>
<name>A0ABX2FJA9_9PSEU</name>
<dbReference type="InterPro" id="IPR014030">
    <property type="entry name" value="Ketoacyl_synth_N"/>
</dbReference>
<dbReference type="SUPFAM" id="SSF51735">
    <property type="entry name" value="NAD(P)-binding Rossmann-fold domains"/>
    <property type="match status" value="6"/>
</dbReference>
<accession>A0ABX2FJA9</accession>
<evidence type="ECO:0000313" key="11">
    <source>
        <dbReference type="Proteomes" id="UP000763557"/>
    </source>
</evidence>
<sequence length="4098" mass="428876">MRADSVAELVPSGGVVAWRVDSPVRGNLDRLELRPFPEAADVLEPHEVRIGVRAAGVNFRDVLNLLGMYPGDAGLPGYEAAGVVLEVGEAVTDLCVGDRVMGVVNGGFGPLVRIDRALVTRVPDGWSFEEAASVPLVFLTAWYALNDLAGLSEGESVLIHAAAGGVGMAATQIARHLGATVYGTASEGKWDVLRSAGLPDERIASSRTLDFEAKFLATSGERGVDVVLNALAGDFVDASMRLLPRGGRFVEMGKTDVRDADEVAAQYDDVTYRAFDLVDAGPQRIAAMWDELSALFESGALAPLPIRTWDVRQASEAFRFVSQAKHIGKVVLTVPRGLDPDGTVLITGGTGGLGAVLARHLITDHGVRHLVLTSRRGLAAPGAAELLAELTELGANVRVEACDAADRQALASLLAGIPVLTGVVHAAGVLDDGLFTSLTPERLRKVLRPKVDAAWNLHELTLDRELAMFALFSSVSGVLGGPGQANYSAANTFLDGLAEYRRSQGLVATSLAYGLWAGEGMGKDADADRISRDGVGALTPAEGMALFDLATSMYAPATVPVKLDLATLRAHARTSSIAPLLQGLVRTPKRRAAANAQTVSGLLGEIARLSGAEQQAHLLDVVRTEVASVLGHARAEVIEPDRAFTELGFDSLTSVELRNRLGAVTGLRLASTVTFDYPTPSALAEHIRGELVGDLGAVTEARSQLNATDEPIAIIAMACRFPGGVTSPEELWELVAQGGDGMSAFPTNRGWDLGSLFHPDAEHRGTTYADVGGFLVDADRFDAEFFGISPREAIAMDPQQRLFLEVSWEALERAGFDVSSLKGSDTGVFAGAMRADYLSETASVPEELEGFLGTGISTSVLSGRVAYALGLEGPAVSVDTACSSSLVALHWAAQALRSGECSLALAGGVTVMATPETFIDFSRQRGLARNGRCKAFAAGADGTGWSEGVGMVVLERLSDAQRNGHRILAVVRGSAVNQDGASNGLTAPNGPSQQRVIRQALASAGLSTSDVDVVEAHGTGTALGDPIEAQALLATYGQDRERPVYLGSIKSNIGHTQAAAGVAGVIKAVEAMRHGVLPKTLYVDEPSPHVDWEAGAVELLTEQREWPETGRPRRAGVSSFGLSGTNAHVILEQAPETPQKPRETDASTVVPWVVSGRTEAALLAQIARLREFVSASDVPVGDIGWSLVTARTQHEFRAVVVGSDRDELVAGLGGVTAGVRAGSGGAVFVFPGQGSQWVGMGVELWESSPVFAARMGECAAALAPFVDWSLRDALNDASLLQRVDVIQPVLWAVMVSLAEVWRSYGVHPTAVVGHSQGEIAAAVVAGGLSLSDGARVVALRSRALRALAGKGGMLSVTLPLAEVEALIGQWGDRISVAAVNGPSTVIVSGDPGALDELLASCDRAKRIEVDYASHSAHVELVEAELAEVLSPVQPRSGDVPFYSTVTGELLDTAELDAGYWYRNLRQTVRFRDVIEALAGRVFIEVSTHPVMGVGIRDTVDDARAVPTLRRGEGGMRRLMVSLGQAYAFGVAVDWRPVFPHARIAELPTYAFQRESFWLQLSPSAGNAAGLGLGAIDHPLLSAAVGLPDSGGLVLTGRLGLDAQPWLAGHRAMGAVVLPGTAFAELAVRAADEVGYGTVEELTLQAPLVLDDGPVQLRVSVSEADGHGRRAVVIHSRRQGAAPDEEWIAHATGTLVTGAGESGEDLAAWPPANAEPAELDGLYTELADAGLDYGEPFQGLRAAWRRGEEIFAEVALPDGTDVSQFGIHPALLDAALHALGLSSGQVGLPFSWAGLTLHAAGATELRVRLVPVSSGVVSLHVADGTGASVLSVDSLALRTVTEDQFRPVGKAERESLFTVEWLPVAAGEPVSVLPYGEGNADAFVYTVPDGEPRELVVEVLHALQAWVAEDGDAKLVVHTPQNSPAHAAVSGLVRSAQTEHPGRIVLVHGSGDVAAAVSTGEPEVMLADGELRVPRLARAQASGGDWSLDGTVLVTGGTTGLGAQIARRLVERHGVRHLVLTSRRGADAPGAGELEQDLAALGAQVTIAACDVSDRAQLAAVLGSIPGEWPLKGVVHAAGVLDDGVLEAMTPERVDTVFRPKVDAAWNLHELTSDLDLFVLVSSAAGALGAAGQANYAAANGFLDGLAAQRRAEGKPATSIAFGLLDTGLGRGRTGSGGFTTLSVEDGLDLFGLLALGEDARPVATKLDVAVARDNARTTGVVPHVLRGLVTLRVRRFAQQAQAEGLAQRLSGLPEAEQVRLLVELVRTEAATVLGHSSPAAVEADRAFGEMGFDSLTSVELRNRLAAATGLRLAATLAFDYPTPGLLAGHLRAELVDDLGAAGASQARAHVGATDEPVAIVAMACRFPGGVASPEQLWQLVADGGDAISPFPADRGWNLDELYHPDPAHRGTTYVNEGGFLHDAGEFDAGFFGISPREAVAMDPQQRLMLEVSWEALERAGLDPTSLKGSPTGVFAGIMYHDYGMGLGTVPDDVEGFLGTGNSGSVLSGRVAYALGLEGPAVSVDTACSSSLVALHLAMQALRSGECSLALAGGVTVMATPDTFVDFSRQRGLAPDGRCKSFSADADGAAWSEGVGVLVLERLSDAQRNGHRILAVVKGSAVNQDGASNGLTAPNGPSQQRVIRQALANAGLRTSDVDVVEAHGTGTPLGDPIEAQALLATYGQDRDEPVFLGSIKSNIGHTQAAAGVAGVIKMVEAMRRGVMPRTLHVGEPSPHVDWTAGAVELLTEPHAWPETGRARRAAVSSFGISGTNAHVVLEQAPQAPVAEPAGTVPAGLVPWVLSARSAQALAAQAEHLLSFVDGHEDLSPADIGFSLATTRAALEYRAVVIGTGRDDLRAGLRNLAPATDPVSGGRVGVLFTGQGAQRLGMGRELYETYPVFAQAWDEVCAELDPLLPRPLREVVWGEDEEALNQTQYAQASLFTLEVALFRLAESWGVVPDVLLGHSIGEVTAAYLAGVWSLADAVKLVAARGRLMQALPGGGVMVSVRAPEDEVLPLLAGQAGIAAVNGPDSVVISGSAGAVEPIVSVLAADGRKVKRLRVSHAFHSPLMEPMLDEFRAVAEALTYQEPKLPILSNVYGRLAEPDELRDPGYWVGHVRQAVRFHDGVRAAHEDGVTTFLELGPGGVLSAMGQECLPRTAAFLPALRTDRPEGESLLGALGSAYTRGVEVDWARLFPGAQTVELPTYAFQRQRYWLDRTASGAGEVSSVGLGVADHPLLGAEVSLPGSDGLVLTGRLSVATHPWLAERTVLGAVVLPESALVELALRAGDRVGSDLVETLAAHAPLVLPERGGLQLRVVVSEASAAGRRDVAVYSRGEVPADQAWVRHADGVLAAGAPVVTFDEPVWPPSGAEAVAAVYDDLAAAGLDYGPTFAGVRQAWRRGDDFFAEVALPEGSETGKFGLHPALLDAALHPVLGGLRRPVSWSGVSLLAVSAVSLRVRLSKTDSGYAVMAADPAGGVVMSSDEVVLGEIPAEELTITASTDSDSLFEVDWIPLPATTEADTMSWAVLGTDPVLQAAEFDAAAPAEMVVWSPVPEPGKPVPEAVRSLTYQVLRQMQDWLADDRLAGSKLVIVTRGASAGPVVGSVRGLVRSAQTENPGRFVLVDVDDHAESLAAVRAAAVSGEPQLAIRDGVITVPRLTRLEVSEKDSVWRAEGSVLITGGTGMLGALVARHLVAEHGVRSLVLTSRRGLDAPGGVELRDELTEMGAHVEIVACDVADRDALAKLLVDVRLSGVVHTAGVLDDGVIGSLTPERLDTVLRPKVDAAWNLHELTQDHDLSAFVMFSSAAGVMGAAGQANYAAANAFLDALADYRRAEGKPAVSLAWGRWADGGGMTGRLSETDRRRMTADGVLPISADEGKAMFDAASAARTALAVPIKLDVRALAAASTVPEVLRDVVPARRRVAAAGAADAAGLRDQLAGLIAPEQRRVLLELVRQTVARVLGHPDMTAIAPDRAFAELGFDSLTAVELRNRIDAATGLSVPSTLVFDYPTPLALTEHLWNELAGSGQTGDALLRDLDRIDATLDGLDQDSETHAAIIGRLRALAAKFGTAGAAAVPDDLSASSDDELFTFIDQQLGA</sequence>
<dbReference type="InterPro" id="IPR020807">
    <property type="entry name" value="PKS_DH"/>
</dbReference>
<dbReference type="Proteomes" id="UP000763557">
    <property type="component" value="Unassembled WGS sequence"/>
</dbReference>
<dbReference type="Pfam" id="PF16197">
    <property type="entry name" value="KAsynt_C_assoc"/>
    <property type="match status" value="2"/>
</dbReference>
<dbReference type="Pfam" id="PF02801">
    <property type="entry name" value="Ketoacyl-synt_C"/>
    <property type="match status" value="2"/>
</dbReference>
<evidence type="ECO:0000256" key="6">
    <source>
        <dbReference type="PROSITE-ProRule" id="PRU01363"/>
    </source>
</evidence>
<feature type="region of interest" description="C-terminal hotdog fold" evidence="6">
    <location>
        <begin position="3368"/>
        <end position="3523"/>
    </location>
</feature>
<dbReference type="Gene3D" id="3.40.47.10">
    <property type="match status" value="2"/>
</dbReference>
<dbReference type="PROSITE" id="PS50075">
    <property type="entry name" value="CARRIER"/>
    <property type="match status" value="3"/>
</dbReference>
<dbReference type="InterPro" id="IPR013154">
    <property type="entry name" value="ADH-like_N"/>
</dbReference>
<reference evidence="10 11" key="1">
    <citation type="submission" date="2020-01" db="EMBL/GenBank/DDBJ databases">
        <title>Kibdelosporangium persica a novel Actinomycetes from a hot desert in Iran.</title>
        <authorList>
            <person name="Safaei N."/>
            <person name="Zaburannyi N."/>
            <person name="Mueller R."/>
            <person name="Wink J."/>
        </authorList>
    </citation>
    <scope>NUCLEOTIDE SEQUENCE [LARGE SCALE GENOMIC DNA]</scope>
    <source>
        <strain evidence="10 11">4NS15</strain>
    </source>
</reference>
<dbReference type="Gene3D" id="3.40.366.10">
    <property type="entry name" value="Malonyl-Coenzyme A Acyl Carrier Protein, domain 2"/>
    <property type="match status" value="2"/>
</dbReference>
<feature type="domain" description="Carrier" evidence="7">
    <location>
        <begin position="2259"/>
        <end position="2334"/>
    </location>
</feature>
<dbReference type="Pfam" id="PF22953">
    <property type="entry name" value="SpnB_Rossmann"/>
    <property type="match status" value="1"/>
</dbReference>
<keyword evidence="2" id="KW-0597">Phosphoprotein</keyword>
<dbReference type="SUPFAM" id="SSF55048">
    <property type="entry name" value="Probable ACP-binding domain of malonyl-CoA ACP transacylase"/>
    <property type="match status" value="2"/>
</dbReference>
<dbReference type="CDD" id="cd00833">
    <property type="entry name" value="PKS"/>
    <property type="match status" value="2"/>
</dbReference>
<dbReference type="InterPro" id="IPR036291">
    <property type="entry name" value="NAD(P)-bd_dom_sf"/>
</dbReference>
<dbReference type="InterPro" id="IPR057326">
    <property type="entry name" value="KR_dom"/>
</dbReference>